<dbReference type="RefSeq" id="WP_135472481.1">
    <property type="nucleotide sequence ID" value="NZ_CASGTF010000088.1"/>
</dbReference>
<evidence type="ECO:0000313" key="5">
    <source>
        <dbReference type="EMBL" id="TGG36770.1"/>
    </source>
</evidence>
<feature type="transmembrane region" description="Helical" evidence="2">
    <location>
        <begin position="135"/>
        <end position="152"/>
    </location>
</feature>
<keyword evidence="3" id="KW-0732">Signal</keyword>
<protein>
    <recommendedName>
        <fullName evidence="4">DUF5683 domain-containing protein</fullName>
    </recommendedName>
</protein>
<feature type="chain" id="PRO_5021350408" description="DUF5683 domain-containing protein" evidence="3">
    <location>
        <begin position="20"/>
        <end position="275"/>
    </location>
</feature>
<dbReference type="GeneID" id="82150733"/>
<sequence length="275" mass="30523">MAPIIALILATVGSLGVYAQTAPANDNPTTATTPVRPVKPTRGNRPVRPEHRTTSPISQLPDTIPVGKEVALPAMVVEDSVSATGPDLKIIPVDSIPIVNSAQMEKTFTFNPDPTRAVWMSALCPGLGQLYNRRYWKLPIVVGAFMGLGYATSWNNTMLRDYTTAYSDIMDNDPTTKSYMDFFAPTVKEEDLDRSWLTNLLRSRKNYYRRNRDLCIICMVGVYLIAMVDAYVDAQLAHFDIAPDLSMDVAPTLMNNDIRNGVSRPSIGLYWALNF</sequence>
<keyword evidence="2" id="KW-0812">Transmembrane</keyword>
<evidence type="ECO:0000259" key="4">
    <source>
        <dbReference type="Pfam" id="PF18935"/>
    </source>
</evidence>
<evidence type="ECO:0000313" key="6">
    <source>
        <dbReference type="Proteomes" id="UP000297635"/>
    </source>
</evidence>
<dbReference type="Pfam" id="PF18935">
    <property type="entry name" value="DUF5683"/>
    <property type="match status" value="1"/>
</dbReference>
<dbReference type="EMBL" id="SJSA01000002">
    <property type="protein sequence ID" value="TGG36770.1"/>
    <property type="molecule type" value="Genomic_DNA"/>
</dbReference>
<accession>A0A4Z0V2X8</accession>
<evidence type="ECO:0000256" key="1">
    <source>
        <dbReference type="SAM" id="MobiDB-lite"/>
    </source>
</evidence>
<proteinExistence type="predicted"/>
<dbReference type="AlphaFoldDB" id="A0A4Z0V2X8"/>
<feature type="region of interest" description="Disordered" evidence="1">
    <location>
        <begin position="21"/>
        <end position="60"/>
    </location>
</feature>
<feature type="domain" description="DUF5683" evidence="4">
    <location>
        <begin position="112"/>
        <end position="275"/>
    </location>
</feature>
<dbReference type="Proteomes" id="UP000297635">
    <property type="component" value="Unassembled WGS sequence"/>
</dbReference>
<feature type="transmembrane region" description="Helical" evidence="2">
    <location>
        <begin position="214"/>
        <end position="232"/>
    </location>
</feature>
<keyword evidence="2" id="KW-0472">Membrane</keyword>
<feature type="signal peptide" evidence="3">
    <location>
        <begin position="1"/>
        <end position="19"/>
    </location>
</feature>
<keyword evidence="6" id="KW-1185">Reference proteome</keyword>
<dbReference type="InterPro" id="IPR043738">
    <property type="entry name" value="DUF5683"/>
</dbReference>
<keyword evidence="2" id="KW-1133">Transmembrane helix</keyword>
<organism evidence="5 6">
    <name type="scientific">Duncaniella freteri</name>
    <dbReference type="NCBI Taxonomy" id="2530391"/>
    <lineage>
        <taxon>Bacteria</taxon>
        <taxon>Pseudomonadati</taxon>
        <taxon>Bacteroidota</taxon>
        <taxon>Bacteroidia</taxon>
        <taxon>Bacteroidales</taxon>
        <taxon>Muribaculaceae</taxon>
        <taxon>Duncaniella</taxon>
    </lineage>
</organism>
<reference evidence="5 6" key="1">
    <citation type="submission" date="2019-02" db="EMBL/GenBank/DDBJ databases">
        <title>Isolation and identification of novel species under the genus Muribaculum.</title>
        <authorList>
            <person name="Miyake S."/>
            <person name="Ding Y."/>
            <person name="Low A."/>
            <person name="Soh M."/>
            <person name="Seedorf H."/>
        </authorList>
    </citation>
    <scope>NUCLEOTIDE SEQUENCE [LARGE SCALE GENOMIC DNA]</scope>
    <source>
        <strain evidence="5 6">TLL-A3</strain>
    </source>
</reference>
<evidence type="ECO:0000256" key="2">
    <source>
        <dbReference type="SAM" id="Phobius"/>
    </source>
</evidence>
<evidence type="ECO:0000256" key="3">
    <source>
        <dbReference type="SAM" id="SignalP"/>
    </source>
</evidence>
<name>A0A4Z0V2X8_9BACT</name>
<feature type="compositionally biased region" description="Low complexity" evidence="1">
    <location>
        <begin position="21"/>
        <end position="34"/>
    </location>
</feature>
<comment type="caution">
    <text evidence="5">The sequence shown here is derived from an EMBL/GenBank/DDBJ whole genome shotgun (WGS) entry which is preliminary data.</text>
</comment>
<gene>
    <name evidence="5" type="ORF">EZ315_13125</name>
</gene>